<name>A0AAE0CAC0_9CHLO</name>
<evidence type="ECO:0000313" key="2">
    <source>
        <dbReference type="Proteomes" id="UP001190700"/>
    </source>
</evidence>
<accession>A0AAE0CAC0</accession>
<reference evidence="1 2" key="1">
    <citation type="journal article" date="2015" name="Genome Biol. Evol.">
        <title>Comparative Genomics of a Bacterivorous Green Alga Reveals Evolutionary Causalities and Consequences of Phago-Mixotrophic Mode of Nutrition.</title>
        <authorList>
            <person name="Burns J.A."/>
            <person name="Paasch A."/>
            <person name="Narechania A."/>
            <person name="Kim E."/>
        </authorList>
    </citation>
    <scope>NUCLEOTIDE SEQUENCE [LARGE SCALE GENOMIC DNA]</scope>
    <source>
        <strain evidence="1 2">PLY_AMNH</strain>
    </source>
</reference>
<keyword evidence="2" id="KW-1185">Reference proteome</keyword>
<gene>
    <name evidence="1" type="ORF">CYMTET_39306</name>
</gene>
<dbReference type="Proteomes" id="UP001190700">
    <property type="component" value="Unassembled WGS sequence"/>
</dbReference>
<evidence type="ECO:0000313" key="1">
    <source>
        <dbReference type="EMBL" id="KAK3251351.1"/>
    </source>
</evidence>
<comment type="caution">
    <text evidence="1">The sequence shown here is derived from an EMBL/GenBank/DDBJ whole genome shotgun (WGS) entry which is preliminary data.</text>
</comment>
<dbReference type="AlphaFoldDB" id="A0AAE0CAC0"/>
<sequence>MFERLSLEVQQREAKKCCKKGAQLQALARAAPWLAEPTTLPWWMEHELFSAGVLEAAALAHMASAVQSVDADLPKAQRLYEQGLALVEDVPHGNHVLRMLYNNLGNLHEVLGAPSLR</sequence>
<dbReference type="EMBL" id="LGRX02026098">
    <property type="protein sequence ID" value="KAK3251351.1"/>
    <property type="molecule type" value="Genomic_DNA"/>
</dbReference>
<protein>
    <submittedName>
        <fullName evidence="1">Uncharacterized protein</fullName>
    </submittedName>
</protein>
<proteinExistence type="predicted"/>
<organism evidence="1 2">
    <name type="scientific">Cymbomonas tetramitiformis</name>
    <dbReference type="NCBI Taxonomy" id="36881"/>
    <lineage>
        <taxon>Eukaryota</taxon>
        <taxon>Viridiplantae</taxon>
        <taxon>Chlorophyta</taxon>
        <taxon>Pyramimonadophyceae</taxon>
        <taxon>Pyramimonadales</taxon>
        <taxon>Pyramimonadaceae</taxon>
        <taxon>Cymbomonas</taxon>
    </lineage>
</organism>